<evidence type="ECO:0000313" key="2">
    <source>
        <dbReference type="Proteomes" id="UP000599109"/>
    </source>
</evidence>
<dbReference type="EMBL" id="JAEQNE010000001">
    <property type="protein sequence ID" value="MBL0390533.1"/>
    <property type="molecule type" value="Genomic_DNA"/>
</dbReference>
<evidence type="ECO:0000313" key="1">
    <source>
        <dbReference type="EMBL" id="MBL0390533.1"/>
    </source>
</evidence>
<sequence>MPLVDLNTAIAHLRAEAGDPRVQPLLDAAERFAFELLDRNVYADAGALSTAIAAAPAALAAAKAAYDAAMIAAATLTDCELRAKAEDYAASAWRAAQAASDRAQFGIVLNADITAGILLQLEHLYDGSDTDKAAAALLQPYRRLGA</sequence>
<keyword evidence="2" id="KW-1185">Reference proteome</keyword>
<dbReference type="AlphaFoldDB" id="A0A936YVL7"/>
<protein>
    <submittedName>
        <fullName evidence="1">Phage gp6-like head-tail connector protein</fullName>
    </submittedName>
</protein>
<dbReference type="Gene3D" id="1.10.3230.30">
    <property type="entry name" value="Phage gp6-like head-tail connector protein"/>
    <property type="match status" value="1"/>
</dbReference>
<organism evidence="1 2">
    <name type="scientific">Ramlibacter monticola</name>
    <dbReference type="NCBI Taxonomy" id="1926872"/>
    <lineage>
        <taxon>Bacteria</taxon>
        <taxon>Pseudomonadati</taxon>
        <taxon>Pseudomonadota</taxon>
        <taxon>Betaproteobacteria</taxon>
        <taxon>Burkholderiales</taxon>
        <taxon>Comamonadaceae</taxon>
        <taxon>Ramlibacter</taxon>
    </lineage>
</organism>
<reference evidence="1 2" key="1">
    <citation type="journal article" date="2017" name="Int. J. Syst. Evol. Microbiol.">
        <title>Ramlibacter monticola sp. nov., isolated from forest soil.</title>
        <authorList>
            <person name="Chaudhary D.K."/>
            <person name="Kim J."/>
        </authorList>
    </citation>
    <scope>NUCLEOTIDE SEQUENCE [LARGE SCALE GENOMIC DNA]</scope>
    <source>
        <strain evidence="1 2">KACC 19175</strain>
    </source>
</reference>
<comment type="caution">
    <text evidence="1">The sequence shown here is derived from an EMBL/GenBank/DDBJ whole genome shotgun (WGS) entry which is preliminary data.</text>
</comment>
<dbReference type="RefSeq" id="WP_201673128.1">
    <property type="nucleotide sequence ID" value="NZ_JAEQNE010000001.1"/>
</dbReference>
<dbReference type="Proteomes" id="UP000599109">
    <property type="component" value="Unassembled WGS sequence"/>
</dbReference>
<name>A0A936YVL7_9BURK</name>
<proteinExistence type="predicted"/>
<accession>A0A936YVL7</accession>
<gene>
    <name evidence="1" type="ORF">JJ685_05195</name>
</gene>